<feature type="domain" description="Carbohydrate kinase FGGY C-terminal" evidence="5">
    <location>
        <begin position="251"/>
        <end position="432"/>
    </location>
</feature>
<evidence type="ECO:0000313" key="7">
    <source>
        <dbReference type="Proteomes" id="UP000198984"/>
    </source>
</evidence>
<keyword evidence="2" id="KW-0808">Transferase</keyword>
<dbReference type="AlphaFoldDB" id="A0A1H7QKF8"/>
<organism evidence="6 7">
    <name type="scientific">Chitinophaga rupis</name>
    <dbReference type="NCBI Taxonomy" id="573321"/>
    <lineage>
        <taxon>Bacteria</taxon>
        <taxon>Pseudomonadati</taxon>
        <taxon>Bacteroidota</taxon>
        <taxon>Chitinophagia</taxon>
        <taxon>Chitinophagales</taxon>
        <taxon>Chitinophagaceae</taxon>
        <taxon>Chitinophaga</taxon>
    </lineage>
</organism>
<dbReference type="OrthoDB" id="9786272at2"/>
<dbReference type="Pfam" id="PF00370">
    <property type="entry name" value="FGGY_N"/>
    <property type="match status" value="1"/>
</dbReference>
<evidence type="ECO:0000256" key="3">
    <source>
        <dbReference type="ARBA" id="ARBA00022777"/>
    </source>
</evidence>
<dbReference type="RefSeq" id="WP_089909487.1">
    <property type="nucleotide sequence ID" value="NZ_FOBB01000002.1"/>
</dbReference>
<dbReference type="GO" id="GO:0005829">
    <property type="term" value="C:cytosol"/>
    <property type="evidence" value="ECO:0007669"/>
    <property type="project" value="TreeGrafter"/>
</dbReference>
<sequence>MEKGPERLPVIAILDIGKTNKKLFLIDEHYRIVWENNCRFPEITDEDGDACEDVQALTQWVHSSLQEMLAMPQYRVKAINFSTYGASFVLINEQGKVIAPLYNYLKPFPGDLQNKFFAQYNQQQELPGITASPILGSLNSGLQLYRLKYKQPELFRNIRYALHLPQYVSFLVTGHACTDITSIGCHTMLWNFREQQYHQWVQQEGIADKLPPLCPSDEVMEVKLHGGAYQVGAGLHDSSAALIPYLASFTEPFALISTGTWCITLNPFNDSPLTSEELQQDCLCYLAYQGAPVKASRLFAGNEHELQTQRLATHFQVAPDYYRQVEFDPLIIRRLQAPGAPVLTSFAGRSLAAFPDYETAYHQLMLDLMAAQQQSTQLVIDNTAVKRIFVDGGFSKNPLYMHLLAAAFPEQEVYAASVAQATAVGAALAIHHHWNTRNLPGDLVELKYFKAESPKQKA</sequence>
<evidence type="ECO:0000256" key="1">
    <source>
        <dbReference type="ARBA" id="ARBA00009156"/>
    </source>
</evidence>
<dbReference type="GO" id="GO:0004370">
    <property type="term" value="F:glycerol kinase activity"/>
    <property type="evidence" value="ECO:0007669"/>
    <property type="project" value="TreeGrafter"/>
</dbReference>
<protein>
    <submittedName>
        <fullName evidence="6">Sugar (Pentulose or hexulose) kinase</fullName>
    </submittedName>
</protein>
<dbReference type="Gene3D" id="3.30.420.40">
    <property type="match status" value="2"/>
</dbReference>
<dbReference type="Proteomes" id="UP000198984">
    <property type="component" value="Unassembled WGS sequence"/>
</dbReference>
<dbReference type="InterPro" id="IPR018484">
    <property type="entry name" value="FGGY_N"/>
</dbReference>
<name>A0A1H7QKF8_9BACT</name>
<dbReference type="EMBL" id="FOBB01000002">
    <property type="protein sequence ID" value="SEL48085.1"/>
    <property type="molecule type" value="Genomic_DNA"/>
</dbReference>
<comment type="similarity">
    <text evidence="1">Belongs to the FGGY kinase family.</text>
</comment>
<dbReference type="InterPro" id="IPR043129">
    <property type="entry name" value="ATPase_NBD"/>
</dbReference>
<dbReference type="PANTHER" id="PTHR10196">
    <property type="entry name" value="SUGAR KINASE"/>
    <property type="match status" value="1"/>
</dbReference>
<dbReference type="CDD" id="cd07772">
    <property type="entry name" value="ASKHA_NBD_FGGY_NaCK-like"/>
    <property type="match status" value="1"/>
</dbReference>
<accession>A0A1H7QKF8</accession>
<keyword evidence="7" id="KW-1185">Reference proteome</keyword>
<keyword evidence="3 6" id="KW-0418">Kinase</keyword>
<evidence type="ECO:0000259" key="5">
    <source>
        <dbReference type="Pfam" id="PF21546"/>
    </source>
</evidence>
<dbReference type="PANTHER" id="PTHR10196:SF93">
    <property type="entry name" value="L-RHAMNULOKINASE"/>
    <property type="match status" value="1"/>
</dbReference>
<reference evidence="6 7" key="1">
    <citation type="submission" date="2016-10" db="EMBL/GenBank/DDBJ databases">
        <authorList>
            <person name="de Groot N.N."/>
        </authorList>
    </citation>
    <scope>NUCLEOTIDE SEQUENCE [LARGE SCALE GENOMIC DNA]</scope>
    <source>
        <strain evidence="6 7">DSM 21039</strain>
    </source>
</reference>
<dbReference type="SUPFAM" id="SSF53067">
    <property type="entry name" value="Actin-like ATPase domain"/>
    <property type="match status" value="2"/>
</dbReference>
<proteinExistence type="inferred from homology"/>
<dbReference type="GO" id="GO:0019301">
    <property type="term" value="P:rhamnose catabolic process"/>
    <property type="evidence" value="ECO:0007669"/>
    <property type="project" value="TreeGrafter"/>
</dbReference>
<dbReference type="Pfam" id="PF21546">
    <property type="entry name" value="FGGY_C_2"/>
    <property type="match status" value="1"/>
</dbReference>
<evidence type="ECO:0000313" key="6">
    <source>
        <dbReference type="EMBL" id="SEL48085.1"/>
    </source>
</evidence>
<feature type="domain" description="Carbohydrate kinase FGGY N-terminal" evidence="4">
    <location>
        <begin position="11"/>
        <end position="232"/>
    </location>
</feature>
<gene>
    <name evidence="6" type="ORF">SAMN04488505_102365</name>
</gene>
<dbReference type="InterPro" id="IPR049382">
    <property type="entry name" value="FGGY_C_2"/>
</dbReference>
<dbReference type="STRING" id="573321.SAMN04488505_102365"/>
<evidence type="ECO:0000259" key="4">
    <source>
        <dbReference type="Pfam" id="PF00370"/>
    </source>
</evidence>
<dbReference type="GO" id="GO:0006071">
    <property type="term" value="P:glycerol metabolic process"/>
    <property type="evidence" value="ECO:0007669"/>
    <property type="project" value="TreeGrafter"/>
</dbReference>
<evidence type="ECO:0000256" key="2">
    <source>
        <dbReference type="ARBA" id="ARBA00022679"/>
    </source>
</evidence>